<organism evidence="2 3">
    <name type="scientific">Astrephomene gubernaculifera</name>
    <dbReference type="NCBI Taxonomy" id="47775"/>
    <lineage>
        <taxon>Eukaryota</taxon>
        <taxon>Viridiplantae</taxon>
        <taxon>Chlorophyta</taxon>
        <taxon>core chlorophytes</taxon>
        <taxon>Chlorophyceae</taxon>
        <taxon>CS clade</taxon>
        <taxon>Chlamydomonadales</taxon>
        <taxon>Astrephomenaceae</taxon>
        <taxon>Astrephomene</taxon>
    </lineage>
</organism>
<feature type="region of interest" description="Disordered" evidence="1">
    <location>
        <begin position="135"/>
        <end position="170"/>
    </location>
</feature>
<evidence type="ECO:0000313" key="3">
    <source>
        <dbReference type="Proteomes" id="UP001054857"/>
    </source>
</evidence>
<name>A0AAD3DZB1_9CHLO</name>
<feature type="compositionally biased region" description="Pro residues" evidence="1">
    <location>
        <begin position="308"/>
        <end position="317"/>
    </location>
</feature>
<keyword evidence="3" id="KW-1185">Reference proteome</keyword>
<feature type="compositionally biased region" description="Low complexity" evidence="1">
    <location>
        <begin position="285"/>
        <end position="307"/>
    </location>
</feature>
<protein>
    <submittedName>
        <fullName evidence="2">Uncharacterized protein</fullName>
    </submittedName>
</protein>
<dbReference type="Proteomes" id="UP001054857">
    <property type="component" value="Unassembled WGS sequence"/>
</dbReference>
<feature type="region of interest" description="Disordered" evidence="1">
    <location>
        <begin position="273"/>
        <end position="322"/>
    </location>
</feature>
<proteinExistence type="predicted"/>
<gene>
    <name evidence="2" type="ORF">Agub_g10395</name>
</gene>
<feature type="non-terminal residue" evidence="2">
    <location>
        <position position="343"/>
    </location>
</feature>
<evidence type="ECO:0000256" key="1">
    <source>
        <dbReference type="SAM" id="MobiDB-lite"/>
    </source>
</evidence>
<evidence type="ECO:0000313" key="2">
    <source>
        <dbReference type="EMBL" id="GFR48496.1"/>
    </source>
</evidence>
<sequence length="343" mass="34094">RAGEEWADVALAQAGLLLLQELRCEDALAALEEAGPATFQPAQLLPLFPATARRWAPERLPAGRSYWGLHGGGLQSLERLCEDFLELRNSTASSPRPSPPGSIRGGAPPSPPPTANASAATAALLAAASNDNIRHHHHHHSRHNLHHHHPHTPAPDQQQQQLAADGGGGGMGGEVGVLVTDAKRHIVSYLLRTRGSPGVTSLDAVDCLIAQLLLDTGQTAALEAFLASAAGAGAGGAGAGSGTGPGTGVAAAAAGGGVPPTATAAPVTGPLGAVSRLLSPPPQQPAATAAAAAAAAPGAGNTTSSAPGTPPPPPPAQCSPRDPALVASLEAAGRWHALAVLRA</sequence>
<feature type="region of interest" description="Disordered" evidence="1">
    <location>
        <begin position="89"/>
        <end position="118"/>
    </location>
</feature>
<accession>A0AAD3DZB1</accession>
<reference evidence="2 3" key="1">
    <citation type="journal article" date="2021" name="Sci. Rep.">
        <title>Genome sequencing of the multicellular alga Astrephomene provides insights into convergent evolution of germ-soma differentiation.</title>
        <authorList>
            <person name="Yamashita S."/>
            <person name="Yamamoto K."/>
            <person name="Matsuzaki R."/>
            <person name="Suzuki S."/>
            <person name="Yamaguchi H."/>
            <person name="Hirooka S."/>
            <person name="Minakuchi Y."/>
            <person name="Miyagishima S."/>
            <person name="Kawachi M."/>
            <person name="Toyoda A."/>
            <person name="Nozaki H."/>
        </authorList>
    </citation>
    <scope>NUCLEOTIDE SEQUENCE [LARGE SCALE GENOMIC DNA]</scope>
    <source>
        <strain evidence="2 3">NIES-4017</strain>
    </source>
</reference>
<feature type="compositionally biased region" description="Low complexity" evidence="1">
    <location>
        <begin position="89"/>
        <end position="107"/>
    </location>
</feature>
<dbReference type="AlphaFoldDB" id="A0AAD3DZB1"/>
<comment type="caution">
    <text evidence="2">The sequence shown here is derived from an EMBL/GenBank/DDBJ whole genome shotgun (WGS) entry which is preliminary data.</text>
</comment>
<feature type="compositionally biased region" description="Basic residues" evidence="1">
    <location>
        <begin position="135"/>
        <end position="151"/>
    </location>
</feature>
<feature type="non-terminal residue" evidence="2">
    <location>
        <position position="1"/>
    </location>
</feature>
<dbReference type="EMBL" id="BMAR01000024">
    <property type="protein sequence ID" value="GFR48496.1"/>
    <property type="molecule type" value="Genomic_DNA"/>
</dbReference>